<sequence length="157" mass="17085">MCMIWSSRILNAADQIPGERGDRHERYRTWSMNPAPADTLLQTLLALSIHSLILDTIADGRPCIPETISQMRLADISHAATKRPSHELLAGLPSLGDDDHLSVNAVKVLIHDDASALPLARLSQMIRITLMQLTATLPSPDPACSHLVHPGETGTEC</sequence>
<dbReference type="RefSeq" id="WP_311701566.1">
    <property type="nucleotide sequence ID" value="NZ_JAVREY010000173.1"/>
</dbReference>
<dbReference type="Proteomes" id="UP001183809">
    <property type="component" value="Unassembled WGS sequence"/>
</dbReference>
<evidence type="ECO:0000313" key="2">
    <source>
        <dbReference type="Proteomes" id="UP001183809"/>
    </source>
</evidence>
<protein>
    <submittedName>
        <fullName evidence="1">Uncharacterized protein</fullName>
    </submittedName>
</protein>
<gene>
    <name evidence="1" type="ORF">RM764_45755</name>
</gene>
<accession>A0ABU2UAD9</accession>
<evidence type="ECO:0000313" key="1">
    <source>
        <dbReference type="EMBL" id="MDT0470130.1"/>
    </source>
</evidence>
<proteinExistence type="predicted"/>
<reference evidence="2" key="1">
    <citation type="submission" date="2023-07" db="EMBL/GenBank/DDBJ databases">
        <title>30 novel species of actinomycetes from the DSMZ collection.</title>
        <authorList>
            <person name="Nouioui I."/>
        </authorList>
    </citation>
    <scope>NUCLEOTIDE SEQUENCE [LARGE SCALE GENOMIC DNA]</scope>
    <source>
        <strain evidence="2">DSM 41699</strain>
    </source>
</reference>
<comment type="caution">
    <text evidence="1">The sequence shown here is derived from an EMBL/GenBank/DDBJ whole genome shotgun (WGS) entry which is preliminary data.</text>
</comment>
<name>A0ABU2UAD9_9ACTN</name>
<dbReference type="EMBL" id="JAVREY010000173">
    <property type="protein sequence ID" value="MDT0470130.1"/>
    <property type="molecule type" value="Genomic_DNA"/>
</dbReference>
<keyword evidence="2" id="KW-1185">Reference proteome</keyword>
<organism evidence="1 2">
    <name type="scientific">Streptomyces gibsoniae</name>
    <dbReference type="NCBI Taxonomy" id="3075529"/>
    <lineage>
        <taxon>Bacteria</taxon>
        <taxon>Bacillati</taxon>
        <taxon>Actinomycetota</taxon>
        <taxon>Actinomycetes</taxon>
        <taxon>Kitasatosporales</taxon>
        <taxon>Streptomycetaceae</taxon>
        <taxon>Streptomyces</taxon>
    </lineage>
</organism>